<keyword evidence="6" id="KW-1133">Transmembrane helix</keyword>
<dbReference type="Pfam" id="PF07719">
    <property type="entry name" value="TPR_2"/>
    <property type="match status" value="1"/>
</dbReference>
<keyword evidence="2 4" id="KW-0802">TPR repeat</keyword>
<dbReference type="GO" id="GO:0005680">
    <property type="term" value="C:anaphase-promoting complex"/>
    <property type="evidence" value="ECO:0007669"/>
    <property type="project" value="TreeGrafter"/>
</dbReference>
<dbReference type="SUPFAM" id="SSF48452">
    <property type="entry name" value="TPR-like"/>
    <property type="match status" value="2"/>
</dbReference>
<dbReference type="OMA" id="HMANENF"/>
<reference evidence="7 8" key="1">
    <citation type="journal article" date="2013" name="Curr. Biol.">
        <title>The Genome of the Foraminiferan Reticulomyxa filosa.</title>
        <authorList>
            <person name="Glockner G."/>
            <person name="Hulsmann N."/>
            <person name="Schleicher M."/>
            <person name="Noegel A.A."/>
            <person name="Eichinger L."/>
            <person name="Gallinger C."/>
            <person name="Pawlowski J."/>
            <person name="Sierra R."/>
            <person name="Euteneuer U."/>
            <person name="Pillet L."/>
            <person name="Moustafa A."/>
            <person name="Platzer M."/>
            <person name="Groth M."/>
            <person name="Szafranski K."/>
            <person name="Schliwa M."/>
        </authorList>
    </citation>
    <scope>NUCLEOTIDE SEQUENCE [LARGE SCALE GENOMIC DNA]</scope>
</reference>
<comment type="caution">
    <text evidence="7">The sequence shown here is derived from an EMBL/GenBank/DDBJ whole genome shotgun (WGS) entry which is preliminary data.</text>
</comment>
<feature type="transmembrane region" description="Helical" evidence="6">
    <location>
        <begin position="292"/>
        <end position="318"/>
    </location>
</feature>
<dbReference type="GO" id="GO:0007091">
    <property type="term" value="P:metaphase/anaphase transition of mitotic cell cycle"/>
    <property type="evidence" value="ECO:0007669"/>
    <property type="project" value="TreeGrafter"/>
</dbReference>
<dbReference type="Gene3D" id="1.25.40.10">
    <property type="entry name" value="Tetratricopeptide repeat domain"/>
    <property type="match status" value="4"/>
</dbReference>
<evidence type="ECO:0000256" key="4">
    <source>
        <dbReference type="PROSITE-ProRule" id="PRU00339"/>
    </source>
</evidence>
<dbReference type="PROSITE" id="PS50005">
    <property type="entry name" value="TPR"/>
    <property type="match status" value="4"/>
</dbReference>
<feature type="repeat" description="TPR" evidence="4">
    <location>
        <begin position="335"/>
        <end position="368"/>
    </location>
</feature>
<dbReference type="PANTHER" id="PTHR12558:SF13">
    <property type="entry name" value="CELL DIVISION CYCLE PROTEIN 27 HOMOLOG"/>
    <property type="match status" value="1"/>
</dbReference>
<feature type="repeat" description="TPR" evidence="4">
    <location>
        <begin position="187"/>
        <end position="220"/>
    </location>
</feature>
<keyword evidence="1" id="KW-0677">Repeat</keyword>
<dbReference type="EMBL" id="ASPP01010432">
    <property type="protein sequence ID" value="ETO22839.1"/>
    <property type="molecule type" value="Genomic_DNA"/>
</dbReference>
<evidence type="ECO:0000256" key="5">
    <source>
        <dbReference type="SAM" id="MobiDB-lite"/>
    </source>
</evidence>
<dbReference type="AlphaFoldDB" id="X6NAP4"/>
<dbReference type="InterPro" id="IPR019734">
    <property type="entry name" value="TPR_rpt"/>
</dbReference>
<dbReference type="PROSITE" id="PS50293">
    <property type="entry name" value="TPR_REGION"/>
    <property type="match status" value="1"/>
</dbReference>
<evidence type="ECO:0000313" key="7">
    <source>
        <dbReference type="EMBL" id="ETO22839.1"/>
    </source>
</evidence>
<feature type="region of interest" description="Disordered" evidence="5">
    <location>
        <begin position="447"/>
        <end position="518"/>
    </location>
</feature>
<feature type="compositionally biased region" description="Basic and acidic residues" evidence="5">
    <location>
        <begin position="417"/>
        <end position="428"/>
    </location>
</feature>
<dbReference type="GO" id="GO:0016567">
    <property type="term" value="P:protein ubiquitination"/>
    <property type="evidence" value="ECO:0007669"/>
    <property type="project" value="TreeGrafter"/>
</dbReference>
<evidence type="ECO:0000313" key="8">
    <source>
        <dbReference type="Proteomes" id="UP000023152"/>
    </source>
</evidence>
<dbReference type="Pfam" id="PF13174">
    <property type="entry name" value="TPR_6"/>
    <property type="match status" value="1"/>
</dbReference>
<dbReference type="GO" id="GO:0005737">
    <property type="term" value="C:cytoplasm"/>
    <property type="evidence" value="ECO:0007669"/>
    <property type="project" value="TreeGrafter"/>
</dbReference>
<dbReference type="GO" id="GO:0051301">
    <property type="term" value="P:cell division"/>
    <property type="evidence" value="ECO:0007669"/>
    <property type="project" value="TreeGrafter"/>
</dbReference>
<protein>
    <submittedName>
        <fullName evidence="7">Uncharacterized protein</fullName>
    </submittedName>
</protein>
<dbReference type="GO" id="GO:0031145">
    <property type="term" value="P:anaphase-promoting complex-dependent catabolic process"/>
    <property type="evidence" value="ECO:0007669"/>
    <property type="project" value="TreeGrafter"/>
</dbReference>
<dbReference type="Proteomes" id="UP000023152">
    <property type="component" value="Unassembled WGS sequence"/>
</dbReference>
<feature type="repeat" description="TPR" evidence="4">
    <location>
        <begin position="87"/>
        <end position="120"/>
    </location>
</feature>
<evidence type="ECO:0000256" key="6">
    <source>
        <dbReference type="SAM" id="Phobius"/>
    </source>
</evidence>
<evidence type="ECO:0000256" key="2">
    <source>
        <dbReference type="ARBA" id="ARBA00022803"/>
    </source>
</evidence>
<feature type="region of interest" description="Disordered" evidence="5">
    <location>
        <begin position="409"/>
        <end position="432"/>
    </location>
</feature>
<sequence length="581" mass="67848">MKESLKYLMKLPQVHRQSALVLECVAKCFFEMNDYSRAIGEYKQLHAKYPYRMEGLDYYSTTLWHTREVTELTLLAQHCSEMDKMSPETWVVIGNCFSQSKSHDEAIRRFARAVALNPHYAYAYTLQVCIRTKQHYNNYCVKLCNNNNNDNNFFFSPLTGHEHMANENFDQAKLVFREALKLDPRHYNAWYGLGYIYHYQQQYEYAIYHFEKALEINSQCVLLYCCISTALMSQNKFETALHYVNQALEIQPSNVRAKFQKANVLKQMARYDAAIDEYESLRYIHTRHMLHVFLMISFTYLLSILFVAANIVYIIFFFDVLNKKKRLLKVVPWEWKVHFQLAEVYKKVDKKEKALLCFDKAMELNPKDHNNIKQAKQNLYGFGDDCSDNDLQNTNDGIYNSHQQSIVESAVRSAVRQRPEDHPPRDNNDEFEMNIDVDVATSMEIDLDLQPEEKREESRSSRSGTVPHINVSRINGIAEISIPSSTQPQSQSQLQSQQQQSQIQPQSRMEEDSNSGGFDPQFYLSRELGLYNTIDGDDSRNRTDVTVDGARINLVGFPISPDLNMPTSRQTWGFFLFFFFL</sequence>
<accession>X6NAP4</accession>
<feature type="repeat" description="TPR" evidence="4">
    <location>
        <begin position="221"/>
        <end position="254"/>
    </location>
</feature>
<dbReference type="OrthoDB" id="329563at2759"/>
<organism evidence="7 8">
    <name type="scientific">Reticulomyxa filosa</name>
    <dbReference type="NCBI Taxonomy" id="46433"/>
    <lineage>
        <taxon>Eukaryota</taxon>
        <taxon>Sar</taxon>
        <taxon>Rhizaria</taxon>
        <taxon>Retaria</taxon>
        <taxon>Foraminifera</taxon>
        <taxon>Monothalamids</taxon>
        <taxon>Reticulomyxidae</taxon>
        <taxon>Reticulomyxa</taxon>
    </lineage>
</organism>
<evidence type="ECO:0000256" key="1">
    <source>
        <dbReference type="ARBA" id="ARBA00022737"/>
    </source>
</evidence>
<keyword evidence="6" id="KW-0472">Membrane</keyword>
<proteinExistence type="inferred from homology"/>
<dbReference type="Pfam" id="PF13432">
    <property type="entry name" value="TPR_16"/>
    <property type="match status" value="2"/>
</dbReference>
<feature type="compositionally biased region" description="Low complexity" evidence="5">
    <location>
        <begin position="480"/>
        <end position="507"/>
    </location>
</feature>
<keyword evidence="6" id="KW-0812">Transmembrane</keyword>
<dbReference type="InterPro" id="IPR013105">
    <property type="entry name" value="TPR_2"/>
</dbReference>
<dbReference type="PANTHER" id="PTHR12558">
    <property type="entry name" value="CELL DIVISION CYCLE 16,23,27"/>
    <property type="match status" value="1"/>
</dbReference>
<evidence type="ECO:0000256" key="3">
    <source>
        <dbReference type="ARBA" id="ARBA00038210"/>
    </source>
</evidence>
<comment type="similarity">
    <text evidence="3">Belongs to the APC3/CDC27 family.</text>
</comment>
<feature type="compositionally biased region" description="Basic and acidic residues" evidence="5">
    <location>
        <begin position="451"/>
        <end position="460"/>
    </location>
</feature>
<gene>
    <name evidence="7" type="ORF">RFI_14354</name>
</gene>
<name>X6NAP4_RETFI</name>
<keyword evidence="8" id="KW-1185">Reference proteome</keyword>
<dbReference type="SMART" id="SM00028">
    <property type="entry name" value="TPR"/>
    <property type="match status" value="7"/>
</dbReference>
<dbReference type="InterPro" id="IPR011990">
    <property type="entry name" value="TPR-like_helical_dom_sf"/>
</dbReference>